<evidence type="ECO:0000256" key="6">
    <source>
        <dbReference type="ARBA" id="ARBA00023136"/>
    </source>
</evidence>
<dbReference type="PANTHER" id="PTHR30151">
    <property type="entry name" value="ALKANE SULFONATE ABC TRANSPORTER-RELATED, MEMBRANE SUBUNIT"/>
    <property type="match status" value="1"/>
</dbReference>
<dbReference type="GO" id="GO:0005886">
    <property type="term" value="C:plasma membrane"/>
    <property type="evidence" value="ECO:0007669"/>
    <property type="project" value="UniProtKB-SubCell"/>
</dbReference>
<evidence type="ECO:0000313" key="9">
    <source>
        <dbReference type="EMBL" id="GLI58145.1"/>
    </source>
</evidence>
<evidence type="ECO:0000256" key="2">
    <source>
        <dbReference type="ARBA" id="ARBA00022448"/>
    </source>
</evidence>
<evidence type="ECO:0000256" key="1">
    <source>
        <dbReference type="ARBA" id="ARBA00004651"/>
    </source>
</evidence>
<dbReference type="GO" id="GO:0055085">
    <property type="term" value="P:transmembrane transport"/>
    <property type="evidence" value="ECO:0007669"/>
    <property type="project" value="InterPro"/>
</dbReference>
<protein>
    <submittedName>
        <fullName evidence="9">ABC transporter permease</fullName>
    </submittedName>
</protein>
<keyword evidence="3" id="KW-1003">Cell membrane</keyword>
<comment type="subcellular location">
    <subcellularLocation>
        <location evidence="1 7">Cell membrane</location>
        <topology evidence="1 7">Multi-pass membrane protein</topology>
    </subcellularLocation>
</comment>
<feature type="transmembrane region" description="Helical" evidence="7">
    <location>
        <begin position="165"/>
        <end position="190"/>
    </location>
</feature>
<feature type="transmembrane region" description="Helical" evidence="7">
    <location>
        <begin position="12"/>
        <end position="30"/>
    </location>
</feature>
<feature type="transmembrane region" description="Helical" evidence="7">
    <location>
        <begin position="97"/>
        <end position="119"/>
    </location>
</feature>
<dbReference type="Gene3D" id="1.10.3720.10">
    <property type="entry name" value="MetI-like"/>
    <property type="match status" value="1"/>
</dbReference>
<dbReference type="Pfam" id="PF00528">
    <property type="entry name" value="BPD_transp_1"/>
    <property type="match status" value="1"/>
</dbReference>
<accession>A0A9W6LQ70</accession>
<dbReference type="RefSeq" id="WP_281837821.1">
    <property type="nucleotide sequence ID" value="NZ_BSDY01000036.1"/>
</dbReference>
<comment type="caution">
    <text evidence="9">The sequence shown here is derived from an EMBL/GenBank/DDBJ whole genome shotgun (WGS) entry which is preliminary data.</text>
</comment>
<dbReference type="CDD" id="cd06261">
    <property type="entry name" value="TM_PBP2"/>
    <property type="match status" value="1"/>
</dbReference>
<dbReference type="InterPro" id="IPR035906">
    <property type="entry name" value="MetI-like_sf"/>
</dbReference>
<keyword evidence="6 7" id="KW-0472">Membrane</keyword>
<evidence type="ECO:0000256" key="4">
    <source>
        <dbReference type="ARBA" id="ARBA00022692"/>
    </source>
</evidence>
<reference evidence="9" key="1">
    <citation type="submission" date="2022-12" db="EMBL/GenBank/DDBJ databases">
        <title>Reference genome sequencing for broad-spectrum identification of bacterial and archaeal isolates by mass spectrometry.</title>
        <authorList>
            <person name="Sekiguchi Y."/>
            <person name="Tourlousse D.M."/>
        </authorList>
    </citation>
    <scope>NUCLEOTIDE SEQUENCE</scope>
    <source>
        <strain evidence="9">10succ1</strain>
    </source>
</reference>
<comment type="similarity">
    <text evidence="7">Belongs to the binding-protein-dependent transport system permease family.</text>
</comment>
<evidence type="ECO:0000259" key="8">
    <source>
        <dbReference type="PROSITE" id="PS50928"/>
    </source>
</evidence>
<feature type="transmembrane region" description="Helical" evidence="7">
    <location>
        <begin position="125"/>
        <end position="144"/>
    </location>
</feature>
<dbReference type="Proteomes" id="UP001144471">
    <property type="component" value="Unassembled WGS sequence"/>
</dbReference>
<keyword evidence="4 7" id="KW-0812">Transmembrane</keyword>
<evidence type="ECO:0000256" key="3">
    <source>
        <dbReference type="ARBA" id="ARBA00022475"/>
    </source>
</evidence>
<dbReference type="PANTHER" id="PTHR30151:SF20">
    <property type="entry name" value="ABC TRANSPORTER PERMEASE PROTEIN HI_0355-RELATED"/>
    <property type="match status" value="1"/>
</dbReference>
<evidence type="ECO:0000313" key="10">
    <source>
        <dbReference type="Proteomes" id="UP001144471"/>
    </source>
</evidence>
<evidence type="ECO:0000256" key="7">
    <source>
        <dbReference type="RuleBase" id="RU363032"/>
    </source>
</evidence>
<proteinExistence type="inferred from homology"/>
<keyword evidence="2 7" id="KW-0813">Transport</keyword>
<dbReference type="AlphaFoldDB" id="A0A9W6LQ70"/>
<keyword evidence="5 7" id="KW-1133">Transmembrane helix</keyword>
<name>A0A9W6LQ70_9FUSO</name>
<feature type="transmembrane region" description="Helical" evidence="7">
    <location>
        <begin position="221"/>
        <end position="242"/>
    </location>
</feature>
<sequence>MKKWQSLENNLLFMGILTGMVVLTELLVRYRDIPTYILPAPTRVIGAMMEQREILLSHSGVTVAESLIGFGVAIILALILGGLIYPFKRVKEILYPFLLISQTIPLIAIAPIILIWMGFGVFPKIVIVVLICTFPILVSFLEGLDQVDRELIDLMRVMRADRNTIFFKGILPGSLPNFFAGLKIAATYAVMGAVIGEWLGAERGLGIYMTRAISSFRTDNLFGAIIVVVALSISLFKAVEGIEKLLMPWKKK</sequence>
<evidence type="ECO:0000256" key="5">
    <source>
        <dbReference type="ARBA" id="ARBA00022989"/>
    </source>
</evidence>
<dbReference type="SUPFAM" id="SSF161098">
    <property type="entry name" value="MetI-like"/>
    <property type="match status" value="1"/>
</dbReference>
<keyword evidence="10" id="KW-1185">Reference proteome</keyword>
<dbReference type="InterPro" id="IPR000515">
    <property type="entry name" value="MetI-like"/>
</dbReference>
<feature type="domain" description="ABC transmembrane type-1" evidence="8">
    <location>
        <begin position="63"/>
        <end position="237"/>
    </location>
</feature>
<organism evidence="9 10">
    <name type="scientific">Propionigenium maris DSM 9537</name>
    <dbReference type="NCBI Taxonomy" id="1123000"/>
    <lineage>
        <taxon>Bacteria</taxon>
        <taxon>Fusobacteriati</taxon>
        <taxon>Fusobacteriota</taxon>
        <taxon>Fusobacteriia</taxon>
        <taxon>Fusobacteriales</taxon>
        <taxon>Fusobacteriaceae</taxon>
        <taxon>Propionigenium</taxon>
    </lineage>
</organism>
<dbReference type="PROSITE" id="PS50928">
    <property type="entry name" value="ABC_TM1"/>
    <property type="match status" value="1"/>
</dbReference>
<feature type="transmembrane region" description="Helical" evidence="7">
    <location>
        <begin position="67"/>
        <end position="85"/>
    </location>
</feature>
<gene>
    <name evidence="9" type="ORF">PM10SUCC1_36590</name>
</gene>
<dbReference type="EMBL" id="BSDY01000036">
    <property type="protein sequence ID" value="GLI58145.1"/>
    <property type="molecule type" value="Genomic_DNA"/>
</dbReference>